<dbReference type="KEGG" id="osn:115229513"/>
<evidence type="ECO:0000313" key="3">
    <source>
        <dbReference type="RefSeq" id="XP_036355124.1"/>
    </source>
</evidence>
<protein>
    <submittedName>
        <fullName evidence="3">Kinesin-like protein KIF3A</fullName>
    </submittedName>
</protein>
<evidence type="ECO:0000256" key="1">
    <source>
        <dbReference type="SAM" id="Coils"/>
    </source>
</evidence>
<sequence length="102" mass="12208">MEELSQLERKVIVGGVNLMEKAEEQEHLLEESARNLEEKRVQEELLRKTLMAKEVYIRNTIKKQERLDIEEKYSCLQEEVDSKTRKIQKVWDLLMQAKSEVF</sequence>
<keyword evidence="1" id="KW-0175">Coiled coil</keyword>
<organism evidence="2 3">
    <name type="scientific">Octopus sinensis</name>
    <name type="common">East Asian common octopus</name>
    <dbReference type="NCBI Taxonomy" id="2607531"/>
    <lineage>
        <taxon>Eukaryota</taxon>
        <taxon>Metazoa</taxon>
        <taxon>Spiralia</taxon>
        <taxon>Lophotrochozoa</taxon>
        <taxon>Mollusca</taxon>
        <taxon>Cephalopoda</taxon>
        <taxon>Coleoidea</taxon>
        <taxon>Octopodiformes</taxon>
        <taxon>Octopoda</taxon>
        <taxon>Incirrata</taxon>
        <taxon>Octopodidae</taxon>
        <taxon>Octopus</taxon>
    </lineage>
</organism>
<reference evidence="3" key="1">
    <citation type="submission" date="2025-08" db="UniProtKB">
        <authorList>
            <consortium name="RefSeq"/>
        </authorList>
    </citation>
    <scope>IDENTIFICATION</scope>
</reference>
<feature type="coiled-coil region" evidence="1">
    <location>
        <begin position="19"/>
        <end position="86"/>
    </location>
</feature>
<accession>A0A7E6EIN6</accession>
<proteinExistence type="predicted"/>
<dbReference type="AlphaFoldDB" id="A0A7E6EIN6"/>
<keyword evidence="2" id="KW-1185">Reference proteome</keyword>
<dbReference type="RefSeq" id="XP_036355124.1">
    <property type="nucleotide sequence ID" value="XM_036499231.1"/>
</dbReference>
<gene>
    <name evidence="3" type="primary">LOC115229513</name>
</gene>
<name>A0A7E6EIN6_9MOLL</name>
<evidence type="ECO:0000313" key="2">
    <source>
        <dbReference type="Proteomes" id="UP000515154"/>
    </source>
</evidence>
<dbReference type="Proteomes" id="UP000515154">
    <property type="component" value="Unplaced"/>
</dbReference>